<comment type="caution">
    <text evidence="1">The sequence shown here is derived from an EMBL/GenBank/DDBJ whole genome shotgun (WGS) entry which is preliminary data.</text>
</comment>
<reference evidence="1 2" key="1">
    <citation type="journal article" date="2016" name="Nat. Commun.">
        <title>Extremotolerant tardigrade genome and improved radiotolerance of human cultured cells by tardigrade-unique protein.</title>
        <authorList>
            <person name="Hashimoto T."/>
            <person name="Horikawa D.D."/>
            <person name="Saito Y."/>
            <person name="Kuwahara H."/>
            <person name="Kozuka-Hata H."/>
            <person name="Shin-I T."/>
            <person name="Minakuchi Y."/>
            <person name="Ohishi K."/>
            <person name="Motoyama A."/>
            <person name="Aizu T."/>
            <person name="Enomoto A."/>
            <person name="Kondo K."/>
            <person name="Tanaka S."/>
            <person name="Hara Y."/>
            <person name="Koshikawa S."/>
            <person name="Sagara H."/>
            <person name="Miura T."/>
            <person name="Yokobori S."/>
            <person name="Miyagawa K."/>
            <person name="Suzuki Y."/>
            <person name="Kubo T."/>
            <person name="Oyama M."/>
            <person name="Kohara Y."/>
            <person name="Fujiyama A."/>
            <person name="Arakawa K."/>
            <person name="Katayama T."/>
            <person name="Toyoda A."/>
            <person name="Kunieda T."/>
        </authorList>
    </citation>
    <scope>NUCLEOTIDE SEQUENCE [LARGE SCALE GENOMIC DNA]</scope>
    <source>
        <strain evidence="1 2">YOKOZUNA-1</strain>
    </source>
</reference>
<dbReference type="Proteomes" id="UP000186922">
    <property type="component" value="Unassembled WGS sequence"/>
</dbReference>
<dbReference type="AlphaFoldDB" id="A0A1D1VQH6"/>
<dbReference type="EMBL" id="BDGG01000010">
    <property type="protein sequence ID" value="GAV03825.1"/>
    <property type="molecule type" value="Genomic_DNA"/>
</dbReference>
<evidence type="ECO:0000313" key="2">
    <source>
        <dbReference type="Proteomes" id="UP000186922"/>
    </source>
</evidence>
<protein>
    <submittedName>
        <fullName evidence="1">Uncharacterized protein</fullName>
    </submittedName>
</protein>
<evidence type="ECO:0000313" key="1">
    <source>
        <dbReference type="EMBL" id="GAV03825.1"/>
    </source>
</evidence>
<accession>A0A1D1VQH6</accession>
<keyword evidence="2" id="KW-1185">Reference proteome</keyword>
<organism evidence="1 2">
    <name type="scientific">Ramazzottius varieornatus</name>
    <name type="common">Water bear</name>
    <name type="synonym">Tardigrade</name>
    <dbReference type="NCBI Taxonomy" id="947166"/>
    <lineage>
        <taxon>Eukaryota</taxon>
        <taxon>Metazoa</taxon>
        <taxon>Ecdysozoa</taxon>
        <taxon>Tardigrada</taxon>
        <taxon>Eutardigrada</taxon>
        <taxon>Parachela</taxon>
        <taxon>Hypsibioidea</taxon>
        <taxon>Ramazzottiidae</taxon>
        <taxon>Ramazzottius</taxon>
    </lineage>
</organism>
<gene>
    <name evidence="1" type="primary">RvY_14201-1</name>
    <name evidence="1" type="synonym">RvY_14201.1</name>
    <name evidence="1" type="ORF">RvY_14201</name>
</gene>
<proteinExistence type="predicted"/>
<name>A0A1D1VQH6_RAMVA</name>
<sequence>MKSLSEHPGISEERPEKFLPVQQTRCTQPGYRAGNAAFVRWNRTRPSAATPNNISPHLGPRKVSHSLASVLKPETVFPVCKEFKDGVDLQETRRAM</sequence>